<sequence length="68" mass="7590">MYAYIKRSKSEYPDSFVTLVLKAKFKFPIIAEVDMLKAAPQLVANGLSSTHDRPKQVKAKLRTAGSSF</sequence>
<organism evidence="2 3">
    <name type="scientific">Romanomermis culicivorax</name>
    <name type="common">Nematode worm</name>
    <dbReference type="NCBI Taxonomy" id="13658"/>
    <lineage>
        <taxon>Eukaryota</taxon>
        <taxon>Metazoa</taxon>
        <taxon>Ecdysozoa</taxon>
        <taxon>Nematoda</taxon>
        <taxon>Enoplea</taxon>
        <taxon>Dorylaimia</taxon>
        <taxon>Mermithida</taxon>
        <taxon>Mermithoidea</taxon>
        <taxon>Mermithidae</taxon>
        <taxon>Romanomermis</taxon>
    </lineage>
</organism>
<proteinExistence type="predicted"/>
<evidence type="ECO:0000313" key="2">
    <source>
        <dbReference type="Proteomes" id="UP000887565"/>
    </source>
</evidence>
<accession>A0A915L697</accession>
<reference evidence="3" key="1">
    <citation type="submission" date="2022-11" db="UniProtKB">
        <authorList>
            <consortium name="WormBaseParasite"/>
        </authorList>
    </citation>
    <scope>IDENTIFICATION</scope>
</reference>
<evidence type="ECO:0000256" key="1">
    <source>
        <dbReference type="SAM" id="MobiDB-lite"/>
    </source>
</evidence>
<name>A0A915L697_ROMCU</name>
<keyword evidence="2" id="KW-1185">Reference proteome</keyword>
<dbReference type="AlphaFoldDB" id="A0A915L697"/>
<evidence type="ECO:0000313" key="3">
    <source>
        <dbReference type="WBParaSite" id="nRc.2.0.1.t45305-RA"/>
    </source>
</evidence>
<feature type="region of interest" description="Disordered" evidence="1">
    <location>
        <begin position="49"/>
        <end position="68"/>
    </location>
</feature>
<protein>
    <submittedName>
        <fullName evidence="3">Uncharacterized protein</fullName>
    </submittedName>
</protein>
<dbReference type="Proteomes" id="UP000887565">
    <property type="component" value="Unplaced"/>
</dbReference>
<dbReference type="WBParaSite" id="nRc.2.0.1.t45305-RA">
    <property type="protein sequence ID" value="nRc.2.0.1.t45305-RA"/>
    <property type="gene ID" value="nRc.2.0.1.g45305"/>
</dbReference>